<dbReference type="UniPathway" id="UPA00219"/>
<keyword evidence="11 16" id="KW-1133">Transmembrane helix</keyword>
<dbReference type="InterPro" id="IPR001460">
    <property type="entry name" value="PCN-bd_Tpept"/>
</dbReference>
<organism evidence="19 20">
    <name type="scientific">Trinickia soli</name>
    <dbReference type="NCBI Taxonomy" id="380675"/>
    <lineage>
        <taxon>Bacteria</taxon>
        <taxon>Pseudomonadati</taxon>
        <taxon>Pseudomonadota</taxon>
        <taxon>Betaproteobacteria</taxon>
        <taxon>Burkholderiales</taxon>
        <taxon>Burkholderiaceae</taxon>
        <taxon>Trinickia</taxon>
    </lineage>
</organism>
<dbReference type="Gene3D" id="1.10.150.770">
    <property type="match status" value="1"/>
</dbReference>
<evidence type="ECO:0000256" key="11">
    <source>
        <dbReference type="ARBA" id="ARBA00022989"/>
    </source>
</evidence>
<comment type="function">
    <text evidence="16">Catalyzes cross-linking of the peptidoglycan cell wall at the division septum.</text>
</comment>
<evidence type="ECO:0000256" key="2">
    <source>
        <dbReference type="ARBA" id="ARBA00022475"/>
    </source>
</evidence>
<dbReference type="InterPro" id="IPR012338">
    <property type="entry name" value="Beta-lactam/transpept-like"/>
</dbReference>
<dbReference type="GO" id="GO:0009002">
    <property type="term" value="F:serine-type D-Ala-D-Ala carboxypeptidase activity"/>
    <property type="evidence" value="ECO:0007669"/>
    <property type="project" value="UniProtKB-UniRule"/>
</dbReference>
<evidence type="ECO:0000256" key="4">
    <source>
        <dbReference type="ARBA" id="ARBA00022618"/>
    </source>
</evidence>
<comment type="catalytic activity">
    <reaction evidence="16">
        <text>Preferential cleavage: (Ac)2-L-Lys-D-Ala-|-D-Ala. Also transpeptidation of peptidyl-alanyl moieties that are N-acyl substituents of D-alanine.</text>
        <dbReference type="EC" id="3.4.16.4"/>
    </reaction>
</comment>
<dbReference type="EC" id="3.4.16.4" evidence="16"/>
<keyword evidence="7 16" id="KW-0812">Transmembrane</keyword>
<reference evidence="19 20" key="1">
    <citation type="submission" date="2018-01" db="EMBL/GenBank/DDBJ databases">
        <title>Whole genome analyses suggest that Burkholderia sensu lato contains two further novel genera in the rhizoxinica-symbiotica group Mycetohabitans gen. nov., and Trinickia gen. nov.: implications for the evolution of diazotrophy and nodulation in the Burkholderiaceae.</title>
        <authorList>
            <person name="Estrada-de los Santos P."/>
            <person name="Palmer M."/>
            <person name="Chavez-Ramirez B."/>
            <person name="Beukes C."/>
            <person name="Steenkamp E.T."/>
            <person name="Hirsch A.M."/>
            <person name="Manyaka P."/>
            <person name="Maluk M."/>
            <person name="Lafos M."/>
            <person name="Crook M."/>
            <person name="Gross E."/>
            <person name="Simon M.F."/>
            <person name="Bueno dos Reis Junior F."/>
            <person name="Poole P.S."/>
            <person name="Venter S.N."/>
            <person name="James E.K."/>
        </authorList>
    </citation>
    <scope>NUCLEOTIDE SEQUENCE [LARGE SCALE GENOMIC DNA]</scope>
    <source>
        <strain evidence="19 20">GP25-8</strain>
    </source>
</reference>
<dbReference type="GO" id="GO:0006508">
    <property type="term" value="P:proteolysis"/>
    <property type="evidence" value="ECO:0007669"/>
    <property type="project" value="UniProtKB-KW"/>
</dbReference>
<evidence type="ECO:0000256" key="10">
    <source>
        <dbReference type="ARBA" id="ARBA00022984"/>
    </source>
</evidence>
<feature type="domain" description="Penicillin-binding protein transpeptidase" evidence="17">
    <location>
        <begin position="260"/>
        <end position="561"/>
    </location>
</feature>
<name>A0A2N7W4K5_9BURK</name>
<evidence type="ECO:0000256" key="14">
    <source>
        <dbReference type="ARBA" id="ARBA00023306"/>
    </source>
</evidence>
<dbReference type="GO" id="GO:0005886">
    <property type="term" value="C:plasma membrane"/>
    <property type="evidence" value="ECO:0007669"/>
    <property type="project" value="UniProtKB-SubCell"/>
</dbReference>
<keyword evidence="15 16" id="KW-0961">Cell wall biogenesis/degradation</keyword>
<feature type="transmembrane region" description="Helical" evidence="16">
    <location>
        <begin position="34"/>
        <end position="52"/>
    </location>
</feature>
<evidence type="ECO:0000256" key="3">
    <source>
        <dbReference type="ARBA" id="ARBA00022519"/>
    </source>
</evidence>
<keyword evidence="13 16" id="KW-0717">Septation</keyword>
<evidence type="ECO:0000313" key="19">
    <source>
        <dbReference type="EMBL" id="PMS24342.1"/>
    </source>
</evidence>
<keyword evidence="8 16" id="KW-0378">Hydrolase</keyword>
<dbReference type="Gene3D" id="3.30.450.330">
    <property type="match status" value="1"/>
</dbReference>
<evidence type="ECO:0000256" key="8">
    <source>
        <dbReference type="ARBA" id="ARBA00022801"/>
    </source>
</evidence>
<dbReference type="GO" id="GO:0008360">
    <property type="term" value="P:regulation of cell shape"/>
    <property type="evidence" value="ECO:0007669"/>
    <property type="project" value="UniProtKB-KW"/>
</dbReference>
<keyword evidence="9 16" id="KW-0133">Cell shape</keyword>
<accession>A0A2N7W4K5</accession>
<dbReference type="GO" id="GO:0071555">
    <property type="term" value="P:cell wall organization"/>
    <property type="evidence" value="ECO:0007669"/>
    <property type="project" value="UniProtKB-KW"/>
</dbReference>
<keyword evidence="5 16" id="KW-0121">Carboxypeptidase</keyword>
<evidence type="ECO:0000313" key="20">
    <source>
        <dbReference type="Proteomes" id="UP000235347"/>
    </source>
</evidence>
<keyword evidence="10 16" id="KW-0573">Peptidoglycan synthesis</keyword>
<dbReference type="SUPFAM" id="SSF56601">
    <property type="entry name" value="beta-lactamase/transpeptidase-like"/>
    <property type="match status" value="1"/>
</dbReference>
<evidence type="ECO:0000256" key="1">
    <source>
        <dbReference type="ARBA" id="ARBA00004370"/>
    </source>
</evidence>
<dbReference type="AlphaFoldDB" id="A0A2N7W4K5"/>
<evidence type="ECO:0000256" key="6">
    <source>
        <dbReference type="ARBA" id="ARBA00022670"/>
    </source>
</evidence>
<dbReference type="RefSeq" id="WP_102610393.1">
    <property type="nucleotide sequence ID" value="NZ_CADIKD010000007.1"/>
</dbReference>
<dbReference type="SUPFAM" id="SSF56519">
    <property type="entry name" value="Penicillin binding protein dimerisation domain"/>
    <property type="match status" value="1"/>
</dbReference>
<keyword evidence="14 16" id="KW-0131">Cell cycle</keyword>
<evidence type="ECO:0000256" key="5">
    <source>
        <dbReference type="ARBA" id="ARBA00022645"/>
    </source>
</evidence>
<dbReference type="HAMAP" id="MF_02080">
    <property type="entry name" value="FtsI_transpept"/>
    <property type="match status" value="1"/>
</dbReference>
<evidence type="ECO:0000256" key="16">
    <source>
        <dbReference type="HAMAP-Rule" id="MF_02080"/>
    </source>
</evidence>
<evidence type="ECO:0000256" key="9">
    <source>
        <dbReference type="ARBA" id="ARBA00022960"/>
    </source>
</evidence>
<dbReference type="Proteomes" id="UP000235347">
    <property type="component" value="Unassembled WGS sequence"/>
</dbReference>
<dbReference type="EMBL" id="PNYB01000010">
    <property type="protein sequence ID" value="PMS24342.1"/>
    <property type="molecule type" value="Genomic_DNA"/>
</dbReference>
<protein>
    <recommendedName>
        <fullName evidence="16">Peptidoglycan D,D-transpeptidase FtsI</fullName>
        <ecNumber evidence="16">3.4.16.4</ecNumber>
    </recommendedName>
    <alternativeName>
        <fullName evidence="16">Penicillin-binding protein 3</fullName>
        <shortName evidence="16">PBP-3</shortName>
    </alternativeName>
</protein>
<dbReference type="PANTHER" id="PTHR30627">
    <property type="entry name" value="PEPTIDOGLYCAN D,D-TRANSPEPTIDASE"/>
    <property type="match status" value="1"/>
</dbReference>
<dbReference type="Pfam" id="PF00905">
    <property type="entry name" value="Transpeptidase"/>
    <property type="match status" value="1"/>
</dbReference>
<sequence length="581" mass="61506">MTASQNKRPASRSSLPGVTSPVLAPRWHAKRSTLLMFGISLAFAGLVARAGWVQIVEHEFHVAQGEKRHRQMLELAATRGAIVDRHGALLAVSLVTYEIWAELKRFDRTAVDSLAQALALSPKALQERLDAGPGNVLLKRHVDAQTASRIAQLNIAGVTRVASSKRFYPEGESAAHVVGLTDIDDVGQEGIELAANALLAGAPGEREVIRDRLGRVVSDLRPLVPARHGQTVRLTIDRRIQQLAFAQLKAALERHRAQAGSVVVLDAGTGEILALANAPSFDPNARAVMSAQAMRNRALVDTFEPGSTIKPLAIATALDTGLVRPDTLIDTERGRYRLGKHTIHDTSDHGTVSVAQALATSSNIALAKIAMTLPPETLWASYRQYGIGLAPRLPFPGVAAGTFRPWQKWRPVEQATMGYGYGLSASLLQMAQAYTALAGDGTLRPASLIADDENTAGANVANAGARVTTEDTAATLRTMLEAATLQGGTGRRAQIDGYRIGGKTGTAWKHAGTGYARNKYRSLFVGIAPIDAPKLVVAVMIDEPSGSYYGGAVAGPVFSAVAAGSLQLLGVPPSMPAAPDA</sequence>
<dbReference type="GO" id="GO:0043093">
    <property type="term" value="P:FtsZ-dependent cytokinesis"/>
    <property type="evidence" value="ECO:0007669"/>
    <property type="project" value="UniProtKB-UniRule"/>
</dbReference>
<feature type="active site" description="Acyl-ester intermediate" evidence="16">
    <location>
        <position position="307"/>
    </location>
</feature>
<evidence type="ECO:0000256" key="7">
    <source>
        <dbReference type="ARBA" id="ARBA00022692"/>
    </source>
</evidence>
<gene>
    <name evidence="16" type="primary">ftsI</name>
    <name evidence="19" type="ORF">C0Z19_13805</name>
</gene>
<proteinExistence type="inferred from homology"/>
<evidence type="ECO:0000256" key="15">
    <source>
        <dbReference type="ARBA" id="ARBA00023316"/>
    </source>
</evidence>
<dbReference type="Gene3D" id="3.90.1310.10">
    <property type="entry name" value="Penicillin-binding protein 2a (Domain 2)"/>
    <property type="match status" value="1"/>
</dbReference>
<dbReference type="InterPro" id="IPR037532">
    <property type="entry name" value="FtsI_transpept"/>
</dbReference>
<comment type="similarity">
    <text evidence="16">Belongs to the transpeptidase family. FtsI subfamily.</text>
</comment>
<feature type="domain" description="Penicillin-binding protein dimerisation" evidence="18">
    <location>
        <begin position="76"/>
        <end position="219"/>
    </location>
</feature>
<dbReference type="GO" id="GO:0009252">
    <property type="term" value="P:peptidoglycan biosynthetic process"/>
    <property type="evidence" value="ECO:0007669"/>
    <property type="project" value="UniProtKB-UniRule"/>
</dbReference>
<evidence type="ECO:0000259" key="17">
    <source>
        <dbReference type="Pfam" id="PF00905"/>
    </source>
</evidence>
<comment type="caution">
    <text evidence="19">The sequence shown here is derived from an EMBL/GenBank/DDBJ whole genome shotgun (WGS) entry which is preliminary data.</text>
</comment>
<keyword evidence="2 16" id="KW-1003">Cell membrane</keyword>
<dbReference type="InterPro" id="IPR036138">
    <property type="entry name" value="PBP_dimer_sf"/>
</dbReference>
<evidence type="ECO:0000256" key="13">
    <source>
        <dbReference type="ARBA" id="ARBA00023210"/>
    </source>
</evidence>
<comment type="pathway">
    <text evidence="16">Cell wall biogenesis; peptidoglycan biosynthesis.</text>
</comment>
<dbReference type="GO" id="GO:0000917">
    <property type="term" value="P:division septum assembly"/>
    <property type="evidence" value="ECO:0007669"/>
    <property type="project" value="UniProtKB-KW"/>
</dbReference>
<dbReference type="Pfam" id="PF03717">
    <property type="entry name" value="PBP_dimer"/>
    <property type="match status" value="1"/>
</dbReference>
<evidence type="ECO:0000259" key="18">
    <source>
        <dbReference type="Pfam" id="PF03717"/>
    </source>
</evidence>
<keyword evidence="3 16" id="KW-0997">Cell inner membrane</keyword>
<dbReference type="GO" id="GO:0008658">
    <property type="term" value="F:penicillin binding"/>
    <property type="evidence" value="ECO:0007669"/>
    <property type="project" value="InterPro"/>
</dbReference>
<keyword evidence="20" id="KW-1185">Reference proteome</keyword>
<dbReference type="Gene3D" id="3.40.710.10">
    <property type="entry name" value="DD-peptidase/beta-lactamase superfamily"/>
    <property type="match status" value="1"/>
</dbReference>
<dbReference type="PANTHER" id="PTHR30627:SF1">
    <property type="entry name" value="PEPTIDOGLYCAN D,D-TRANSPEPTIDASE FTSI"/>
    <property type="match status" value="1"/>
</dbReference>
<dbReference type="InterPro" id="IPR050515">
    <property type="entry name" value="Beta-lactam/transpept"/>
</dbReference>
<comment type="subcellular location">
    <subcellularLocation>
        <location evidence="16">Cell inner membrane</location>
        <topology evidence="16">Single-pass membrane protein</topology>
    </subcellularLocation>
    <subcellularLocation>
        <location evidence="1">Membrane</location>
    </subcellularLocation>
</comment>
<dbReference type="GO" id="GO:0008955">
    <property type="term" value="F:peptidoglycan glycosyltransferase activity"/>
    <property type="evidence" value="ECO:0007669"/>
    <property type="project" value="InterPro"/>
</dbReference>
<keyword evidence="4 16" id="KW-0132">Cell division</keyword>
<evidence type="ECO:0000256" key="12">
    <source>
        <dbReference type="ARBA" id="ARBA00023136"/>
    </source>
</evidence>
<dbReference type="InterPro" id="IPR005311">
    <property type="entry name" value="PBP_dimer"/>
</dbReference>
<keyword evidence="12 16" id="KW-0472">Membrane</keyword>
<keyword evidence="6 16" id="KW-0645">Protease</keyword>